<dbReference type="SUPFAM" id="SSF52096">
    <property type="entry name" value="ClpP/crotonase"/>
    <property type="match status" value="1"/>
</dbReference>
<dbReference type="PANTHER" id="PTHR11941">
    <property type="entry name" value="ENOYL-COA HYDRATASE-RELATED"/>
    <property type="match status" value="1"/>
</dbReference>
<name>A0A840ADQ1_9PROT</name>
<proteinExistence type="inferred from homology"/>
<dbReference type="GO" id="GO:0006635">
    <property type="term" value="P:fatty acid beta-oxidation"/>
    <property type="evidence" value="ECO:0007669"/>
    <property type="project" value="TreeGrafter"/>
</dbReference>
<dbReference type="GO" id="GO:0016836">
    <property type="term" value="F:hydro-lyase activity"/>
    <property type="evidence" value="ECO:0007669"/>
    <property type="project" value="UniProtKB-ARBA"/>
</dbReference>
<dbReference type="InterPro" id="IPR001753">
    <property type="entry name" value="Enoyl-CoA_hydra/iso"/>
</dbReference>
<evidence type="ECO:0000256" key="3">
    <source>
        <dbReference type="RuleBase" id="RU003707"/>
    </source>
</evidence>
<dbReference type="Gene3D" id="3.90.226.10">
    <property type="entry name" value="2-enoyl-CoA Hydratase, Chain A, domain 1"/>
    <property type="match status" value="1"/>
</dbReference>
<keyword evidence="5" id="KW-1185">Reference proteome</keyword>
<comment type="similarity">
    <text evidence="1 3">Belongs to the enoyl-CoA hydratase/isomerase family.</text>
</comment>
<sequence>MLQTSPKDMPMDTPPQLDTIALETPAPHVLVARLNRPEVSNALNTQMGRDLLTLWTHLTAEPGETRCVIFTGTGGRAFCGGGDLKERNGMTDAQWIAQHEIFERAFWAQMDCPIPIIAAVNGHAYAGGLEMVLASDFAYGQPGTRFALTEVTIGIMPGAGGTMTLPRTVGERRAKEIILTGKPVTAEQALEWGILNALHPAEALFDAALETARTIAGNAPLSVRQAKKSIHFGMQMDLRTGLRFEVEAYNRLVPTEDRREGIASFNEKRRPVFKGR</sequence>
<dbReference type="PANTHER" id="PTHR11941:SF54">
    <property type="entry name" value="ENOYL-COA HYDRATASE, MITOCHONDRIAL"/>
    <property type="match status" value="1"/>
</dbReference>
<dbReference type="InterPro" id="IPR018376">
    <property type="entry name" value="Enoyl-CoA_hyd/isom_CS"/>
</dbReference>
<protein>
    <submittedName>
        <fullName evidence="4">Enoyl-CoA hydratase/carnithine racemase</fullName>
    </submittedName>
</protein>
<evidence type="ECO:0000313" key="4">
    <source>
        <dbReference type="EMBL" id="MBB3898676.1"/>
    </source>
</evidence>
<evidence type="ECO:0000256" key="1">
    <source>
        <dbReference type="ARBA" id="ARBA00005254"/>
    </source>
</evidence>
<dbReference type="InterPro" id="IPR029045">
    <property type="entry name" value="ClpP/crotonase-like_dom_sf"/>
</dbReference>
<evidence type="ECO:0000313" key="5">
    <source>
        <dbReference type="Proteomes" id="UP000553193"/>
    </source>
</evidence>
<reference evidence="4 5" key="1">
    <citation type="submission" date="2020-08" db="EMBL/GenBank/DDBJ databases">
        <title>Genomic Encyclopedia of Type Strains, Phase IV (KMG-IV): sequencing the most valuable type-strain genomes for metagenomic binning, comparative biology and taxonomic classification.</title>
        <authorList>
            <person name="Goeker M."/>
        </authorList>
    </citation>
    <scope>NUCLEOTIDE SEQUENCE [LARGE SCALE GENOMIC DNA]</scope>
    <source>
        <strain evidence="4 5">DSM 19979</strain>
    </source>
</reference>
<evidence type="ECO:0000256" key="2">
    <source>
        <dbReference type="ARBA" id="ARBA00023239"/>
    </source>
</evidence>
<comment type="caution">
    <text evidence="4">The sequence shown here is derived from an EMBL/GenBank/DDBJ whole genome shotgun (WGS) entry which is preliminary data.</text>
</comment>
<dbReference type="Proteomes" id="UP000553193">
    <property type="component" value="Unassembled WGS sequence"/>
</dbReference>
<organism evidence="4 5">
    <name type="scientific">Roseococcus suduntuyensis</name>
    <dbReference type="NCBI Taxonomy" id="455361"/>
    <lineage>
        <taxon>Bacteria</taxon>
        <taxon>Pseudomonadati</taxon>
        <taxon>Pseudomonadota</taxon>
        <taxon>Alphaproteobacteria</taxon>
        <taxon>Acetobacterales</taxon>
        <taxon>Roseomonadaceae</taxon>
        <taxon>Roseococcus</taxon>
    </lineage>
</organism>
<keyword evidence="2" id="KW-0456">Lyase</keyword>
<dbReference type="EMBL" id="JACIDJ010000003">
    <property type="protein sequence ID" value="MBB3898676.1"/>
    <property type="molecule type" value="Genomic_DNA"/>
</dbReference>
<dbReference type="PROSITE" id="PS00166">
    <property type="entry name" value="ENOYL_COA_HYDRATASE"/>
    <property type="match status" value="1"/>
</dbReference>
<dbReference type="AlphaFoldDB" id="A0A840ADQ1"/>
<dbReference type="InterPro" id="IPR014748">
    <property type="entry name" value="Enoyl-CoA_hydra_C"/>
</dbReference>
<gene>
    <name evidence="4" type="ORF">GGQ83_002119</name>
</gene>
<dbReference type="Pfam" id="PF00378">
    <property type="entry name" value="ECH_1"/>
    <property type="match status" value="1"/>
</dbReference>
<dbReference type="FunFam" id="1.10.12.10:FF:000001">
    <property type="entry name" value="Probable enoyl-CoA hydratase, mitochondrial"/>
    <property type="match status" value="1"/>
</dbReference>
<dbReference type="RefSeq" id="WP_207018119.1">
    <property type="nucleotide sequence ID" value="NZ_JACIDJ010000003.1"/>
</dbReference>
<dbReference type="Gene3D" id="1.10.12.10">
    <property type="entry name" value="Lyase 2-enoyl-coa Hydratase, Chain A, domain 2"/>
    <property type="match status" value="1"/>
</dbReference>
<accession>A0A840ADQ1</accession>
<dbReference type="CDD" id="cd06558">
    <property type="entry name" value="crotonase-like"/>
    <property type="match status" value="1"/>
</dbReference>